<dbReference type="PROSITE" id="PS50043">
    <property type="entry name" value="HTH_LUXR_2"/>
    <property type="match status" value="1"/>
</dbReference>
<evidence type="ECO:0000256" key="8">
    <source>
        <dbReference type="SAM" id="Phobius"/>
    </source>
</evidence>
<gene>
    <name evidence="11" type="ORF">ETD86_46020</name>
</gene>
<proteinExistence type="predicted"/>
<dbReference type="Pfam" id="PF00196">
    <property type="entry name" value="GerE"/>
    <property type="match status" value="1"/>
</dbReference>
<dbReference type="InterPro" id="IPR011006">
    <property type="entry name" value="CheY-like_superfamily"/>
</dbReference>
<dbReference type="InterPro" id="IPR039420">
    <property type="entry name" value="WalR-like"/>
</dbReference>
<dbReference type="InterPro" id="IPR011712">
    <property type="entry name" value="Sig_transdc_His_kin_sub3_dim/P"/>
</dbReference>
<keyword evidence="6" id="KW-0175">Coiled coil</keyword>
<evidence type="ECO:0000256" key="2">
    <source>
        <dbReference type="ARBA" id="ARBA00023015"/>
    </source>
</evidence>
<dbReference type="GO" id="GO:0003677">
    <property type="term" value="F:DNA binding"/>
    <property type="evidence" value="ECO:0007669"/>
    <property type="project" value="UniProtKB-KW"/>
</dbReference>
<evidence type="ECO:0000256" key="4">
    <source>
        <dbReference type="ARBA" id="ARBA00023163"/>
    </source>
</evidence>
<dbReference type="EMBL" id="VCKY01000267">
    <property type="protein sequence ID" value="TMR08834.1"/>
    <property type="molecule type" value="Genomic_DNA"/>
</dbReference>
<name>A0A5S4EYX3_9ACTN</name>
<feature type="domain" description="Response regulatory" evidence="10">
    <location>
        <begin position="445"/>
        <end position="561"/>
    </location>
</feature>
<dbReference type="AlphaFoldDB" id="A0A5S4EYX3"/>
<comment type="caution">
    <text evidence="11">The sequence shown here is derived from an EMBL/GenBank/DDBJ whole genome shotgun (WGS) entry which is preliminary data.</text>
</comment>
<feature type="coiled-coil region" evidence="6">
    <location>
        <begin position="207"/>
        <end position="234"/>
    </location>
</feature>
<dbReference type="SMART" id="SM00421">
    <property type="entry name" value="HTH_LUXR"/>
    <property type="match status" value="1"/>
</dbReference>
<dbReference type="GO" id="GO:0046983">
    <property type="term" value="F:protein dimerization activity"/>
    <property type="evidence" value="ECO:0007669"/>
    <property type="project" value="InterPro"/>
</dbReference>
<keyword evidence="8" id="KW-0812">Transmembrane</keyword>
<evidence type="ECO:0000259" key="9">
    <source>
        <dbReference type="PROSITE" id="PS50043"/>
    </source>
</evidence>
<evidence type="ECO:0000313" key="11">
    <source>
        <dbReference type="EMBL" id="TMR08834.1"/>
    </source>
</evidence>
<evidence type="ECO:0000256" key="6">
    <source>
        <dbReference type="SAM" id="Coils"/>
    </source>
</evidence>
<feature type="modified residue" description="4-aspartylphosphate" evidence="5">
    <location>
        <position position="496"/>
    </location>
</feature>
<dbReference type="PROSITE" id="PS00622">
    <property type="entry name" value="HTH_LUXR_1"/>
    <property type="match status" value="1"/>
</dbReference>
<dbReference type="SMART" id="SM00448">
    <property type="entry name" value="REC"/>
    <property type="match status" value="1"/>
</dbReference>
<evidence type="ECO:0000256" key="5">
    <source>
        <dbReference type="PROSITE-ProRule" id="PRU00169"/>
    </source>
</evidence>
<dbReference type="SUPFAM" id="SSF52172">
    <property type="entry name" value="CheY-like"/>
    <property type="match status" value="1"/>
</dbReference>
<dbReference type="CDD" id="cd06170">
    <property type="entry name" value="LuxR_C_like"/>
    <property type="match status" value="1"/>
</dbReference>
<sequence length="659" mass="71562">MARTFMKIVRFFRRPRVFDTTLVIVLSIPTILAVAAMVVQGAFASPMSAVLYQLSVLPLLMRRRRPVVTAALVAALDCVSIVAQFVTFTTTPSAIAFYSVGRYTSGRRTAIITTAGFVSYATVMELYWRAQGGWLAALISIGVSVGVGQLVRLRTELNERSRREATEAAVRAERRRIARELHDVVAHHITVINALVGGARATLPPEHEVARNALESAEQTARRAMSEMRHLLDVLRADGGDGPDAATGVGAERLPALIKEAKSAGLPASLTVTGEPVDLPAAVDHAVYRIVQEALTNTRKHAVSGRASVRLTYEPGAVEVEVIDDGLSRERHRLARERRRLEERRERSDQSGGRRRRVATEPPNGVRPWAGDGIWRPSPPHGVRQMSRRRRTACRGSGSAAWPSAWHYAAASCPRARVQKADSACTPASPWSEHDPSPAGASMIRVLLVDDHELVRKGFRLMLDAQPDLSVVGEAADGAEAVDLSRRLTPDVVLMDLHMPTLDGVRATELITTELPAVRVVALSTFDLDENVVAALRAGADGFLPKDVSPEELIEGVRVVHRGESAVAPRLLTRLIGTFVRASRPRAVPARLAGLTDREREILVLIARGRSNQEIAAGLSVSPSTVKNHVTSLFAKIGVRDRAQAVIVAYEAALIHPGE</sequence>
<dbReference type="GO" id="GO:0000155">
    <property type="term" value="F:phosphorelay sensor kinase activity"/>
    <property type="evidence" value="ECO:0007669"/>
    <property type="project" value="InterPro"/>
</dbReference>
<feature type="compositionally biased region" description="Basic and acidic residues" evidence="7">
    <location>
        <begin position="339"/>
        <end position="349"/>
    </location>
</feature>
<evidence type="ECO:0000256" key="1">
    <source>
        <dbReference type="ARBA" id="ARBA00022553"/>
    </source>
</evidence>
<dbReference type="Pfam" id="PF00072">
    <property type="entry name" value="Response_reg"/>
    <property type="match status" value="1"/>
</dbReference>
<dbReference type="GO" id="GO:0016020">
    <property type="term" value="C:membrane"/>
    <property type="evidence" value="ECO:0007669"/>
    <property type="project" value="InterPro"/>
</dbReference>
<dbReference type="SUPFAM" id="SSF46894">
    <property type="entry name" value="C-terminal effector domain of the bipartite response regulators"/>
    <property type="match status" value="1"/>
</dbReference>
<dbReference type="GO" id="GO:0006355">
    <property type="term" value="P:regulation of DNA-templated transcription"/>
    <property type="evidence" value="ECO:0007669"/>
    <property type="project" value="InterPro"/>
</dbReference>
<dbReference type="Gene3D" id="3.30.565.10">
    <property type="entry name" value="Histidine kinase-like ATPase, C-terminal domain"/>
    <property type="match status" value="1"/>
</dbReference>
<dbReference type="PANTHER" id="PTHR43214:SF24">
    <property type="entry name" value="TRANSCRIPTIONAL REGULATORY PROTEIN NARL-RELATED"/>
    <property type="match status" value="1"/>
</dbReference>
<protein>
    <submittedName>
        <fullName evidence="11">Response regulator</fullName>
    </submittedName>
</protein>
<evidence type="ECO:0000256" key="3">
    <source>
        <dbReference type="ARBA" id="ARBA00023125"/>
    </source>
</evidence>
<dbReference type="PANTHER" id="PTHR43214">
    <property type="entry name" value="TWO-COMPONENT RESPONSE REGULATOR"/>
    <property type="match status" value="1"/>
</dbReference>
<dbReference type="Pfam" id="PF07730">
    <property type="entry name" value="HisKA_3"/>
    <property type="match status" value="1"/>
</dbReference>
<evidence type="ECO:0000259" key="10">
    <source>
        <dbReference type="PROSITE" id="PS50110"/>
    </source>
</evidence>
<dbReference type="InterPro" id="IPR000792">
    <property type="entry name" value="Tscrpt_reg_LuxR_C"/>
</dbReference>
<keyword evidence="8" id="KW-0472">Membrane</keyword>
<dbReference type="InterPro" id="IPR036890">
    <property type="entry name" value="HATPase_C_sf"/>
</dbReference>
<keyword evidence="12" id="KW-1185">Reference proteome</keyword>
<reference evidence="11 12" key="1">
    <citation type="submission" date="2019-05" db="EMBL/GenBank/DDBJ databases">
        <title>Draft genome sequence of Nonomuraea turkmeniaca DSM 43926.</title>
        <authorList>
            <person name="Saricaoglu S."/>
            <person name="Isik K."/>
        </authorList>
    </citation>
    <scope>NUCLEOTIDE SEQUENCE [LARGE SCALE GENOMIC DNA]</scope>
    <source>
        <strain evidence="11 12">DSM 43926</strain>
    </source>
</reference>
<dbReference type="InterPro" id="IPR016032">
    <property type="entry name" value="Sig_transdc_resp-reg_C-effctor"/>
</dbReference>
<dbReference type="InterPro" id="IPR058245">
    <property type="entry name" value="NreC/VraR/RcsB-like_REC"/>
</dbReference>
<feature type="transmembrane region" description="Helical" evidence="8">
    <location>
        <begin position="109"/>
        <end position="128"/>
    </location>
</feature>
<keyword evidence="4" id="KW-0804">Transcription</keyword>
<keyword evidence="1 5" id="KW-0597">Phosphoprotein</keyword>
<keyword evidence="2" id="KW-0805">Transcription regulation</keyword>
<dbReference type="Gene3D" id="1.20.5.1930">
    <property type="match status" value="1"/>
</dbReference>
<dbReference type="Proteomes" id="UP000309128">
    <property type="component" value="Unassembled WGS sequence"/>
</dbReference>
<evidence type="ECO:0000256" key="7">
    <source>
        <dbReference type="SAM" id="MobiDB-lite"/>
    </source>
</evidence>
<accession>A0A5S4EYX3</accession>
<dbReference type="Gene3D" id="3.40.50.2300">
    <property type="match status" value="1"/>
</dbReference>
<feature type="region of interest" description="Disordered" evidence="7">
    <location>
        <begin position="339"/>
        <end position="399"/>
    </location>
</feature>
<organism evidence="11 12">
    <name type="scientific">Nonomuraea turkmeniaca</name>
    <dbReference type="NCBI Taxonomy" id="103838"/>
    <lineage>
        <taxon>Bacteria</taxon>
        <taxon>Bacillati</taxon>
        <taxon>Actinomycetota</taxon>
        <taxon>Actinomycetes</taxon>
        <taxon>Streptosporangiales</taxon>
        <taxon>Streptosporangiaceae</taxon>
        <taxon>Nonomuraea</taxon>
    </lineage>
</organism>
<evidence type="ECO:0000313" key="12">
    <source>
        <dbReference type="Proteomes" id="UP000309128"/>
    </source>
</evidence>
<dbReference type="PRINTS" id="PR00038">
    <property type="entry name" value="HTHLUXR"/>
</dbReference>
<dbReference type="InterPro" id="IPR001789">
    <property type="entry name" value="Sig_transdc_resp-reg_receiver"/>
</dbReference>
<feature type="transmembrane region" description="Helical" evidence="8">
    <location>
        <begin position="68"/>
        <end position="88"/>
    </location>
</feature>
<dbReference type="SUPFAM" id="SSF55874">
    <property type="entry name" value="ATPase domain of HSP90 chaperone/DNA topoisomerase II/histidine kinase"/>
    <property type="match status" value="1"/>
</dbReference>
<feature type="domain" description="HTH luxR-type" evidence="9">
    <location>
        <begin position="588"/>
        <end position="653"/>
    </location>
</feature>
<keyword evidence="3" id="KW-0238">DNA-binding</keyword>
<keyword evidence="8" id="KW-1133">Transmembrane helix</keyword>
<dbReference type="CDD" id="cd17535">
    <property type="entry name" value="REC_NarL-like"/>
    <property type="match status" value="1"/>
</dbReference>
<dbReference type="PROSITE" id="PS50110">
    <property type="entry name" value="RESPONSE_REGULATORY"/>
    <property type="match status" value="1"/>
</dbReference>